<dbReference type="Gene3D" id="3.30.200.20">
    <property type="entry name" value="Phosphorylase Kinase, domain 1"/>
    <property type="match status" value="1"/>
</dbReference>
<dbReference type="FunFam" id="2.60.40.10:FF:000662">
    <property type="entry name" value="Tyrosine-protein kinase receptor UFO"/>
    <property type="match status" value="1"/>
</dbReference>
<evidence type="ECO:0000256" key="12">
    <source>
        <dbReference type="ARBA" id="ARBA00022989"/>
    </source>
</evidence>
<dbReference type="PROSITE" id="PS50011">
    <property type="entry name" value="PROTEIN_KINASE_DOM"/>
    <property type="match status" value="1"/>
</dbReference>
<dbReference type="Gene3D" id="2.60.40.10">
    <property type="entry name" value="Immunoglobulins"/>
    <property type="match status" value="4"/>
</dbReference>
<feature type="domain" description="Fibronectin type-III" evidence="25">
    <location>
        <begin position="241"/>
        <end position="340"/>
    </location>
</feature>
<dbReference type="InterPro" id="IPR017441">
    <property type="entry name" value="Protein_kinase_ATP_BS"/>
</dbReference>
<dbReference type="GO" id="GO:0016477">
    <property type="term" value="P:cell migration"/>
    <property type="evidence" value="ECO:0007669"/>
    <property type="project" value="TreeGrafter"/>
</dbReference>
<dbReference type="GO" id="GO:0004714">
    <property type="term" value="F:transmembrane receptor protein tyrosine kinase activity"/>
    <property type="evidence" value="ECO:0007669"/>
    <property type="project" value="UniProtKB-EC"/>
</dbReference>
<dbReference type="SMART" id="SM00219">
    <property type="entry name" value="TyrKc"/>
    <property type="match status" value="1"/>
</dbReference>
<dbReference type="GO" id="GO:0006909">
    <property type="term" value="P:phagocytosis"/>
    <property type="evidence" value="ECO:0007669"/>
    <property type="project" value="TreeGrafter"/>
</dbReference>
<dbReference type="InterPro" id="IPR003599">
    <property type="entry name" value="Ig_sub"/>
</dbReference>
<dbReference type="GeneID" id="114444408"/>
<dbReference type="InterPro" id="IPR020635">
    <property type="entry name" value="Tyr_kinase_cat_dom"/>
</dbReference>
<dbReference type="InterPro" id="IPR013783">
    <property type="entry name" value="Ig-like_fold"/>
</dbReference>
<dbReference type="GO" id="GO:0043066">
    <property type="term" value="P:negative regulation of apoptotic process"/>
    <property type="evidence" value="ECO:0007669"/>
    <property type="project" value="TreeGrafter"/>
</dbReference>
<keyword evidence="4" id="KW-1003">Cell membrane</keyword>
<dbReference type="InterPro" id="IPR007110">
    <property type="entry name" value="Ig-like_dom"/>
</dbReference>
<feature type="compositionally biased region" description="Basic and acidic residues" evidence="21">
    <location>
        <begin position="921"/>
        <end position="933"/>
    </location>
</feature>
<protein>
    <recommendedName>
        <fullName evidence="3">receptor protein-tyrosine kinase</fullName>
        <ecNumber evidence="3">2.7.10.1</ecNumber>
    </recommendedName>
</protein>
<keyword evidence="15" id="KW-1015">Disulfide bond</keyword>
<keyword evidence="18" id="KW-0393">Immunoglobulin domain</keyword>
<dbReference type="PROSITE" id="PS50835">
    <property type="entry name" value="IG_LIKE"/>
    <property type="match status" value="2"/>
</dbReference>
<dbReference type="InterPro" id="IPR003961">
    <property type="entry name" value="FN3_dom"/>
</dbReference>
<feature type="region of interest" description="Disordered" evidence="21">
    <location>
        <begin position="886"/>
        <end position="933"/>
    </location>
</feature>
<comment type="catalytic activity">
    <reaction evidence="19">
        <text>L-tyrosyl-[protein] + ATP = O-phospho-L-tyrosyl-[protein] + ADP + H(+)</text>
        <dbReference type="Rhea" id="RHEA:10596"/>
        <dbReference type="Rhea" id="RHEA-COMP:10136"/>
        <dbReference type="Rhea" id="RHEA-COMP:20101"/>
        <dbReference type="ChEBI" id="CHEBI:15378"/>
        <dbReference type="ChEBI" id="CHEBI:30616"/>
        <dbReference type="ChEBI" id="CHEBI:46858"/>
        <dbReference type="ChEBI" id="CHEBI:61978"/>
        <dbReference type="ChEBI" id="CHEBI:456216"/>
        <dbReference type="EC" id="2.7.10.1"/>
    </reaction>
</comment>
<keyword evidence="6" id="KW-0808">Transferase</keyword>
<evidence type="ECO:0000256" key="3">
    <source>
        <dbReference type="ARBA" id="ARBA00011902"/>
    </source>
</evidence>
<feature type="domain" description="Protein kinase" evidence="23">
    <location>
        <begin position="539"/>
        <end position="810"/>
    </location>
</feature>
<feature type="domain" description="Ig-like" evidence="24">
    <location>
        <begin position="151"/>
        <end position="236"/>
    </location>
</feature>
<keyword evidence="11 20" id="KW-0067">ATP-binding</keyword>
<evidence type="ECO:0000256" key="13">
    <source>
        <dbReference type="ARBA" id="ARBA00023136"/>
    </source>
</evidence>
<dbReference type="RefSeq" id="XP_028274721.1">
    <property type="nucleotide sequence ID" value="XM_028418920.1"/>
</dbReference>
<keyword evidence="17" id="KW-0325">Glycoprotein</keyword>
<evidence type="ECO:0000256" key="21">
    <source>
        <dbReference type="SAM" id="MobiDB-lite"/>
    </source>
</evidence>
<keyword evidence="8" id="KW-0677">Repeat</keyword>
<evidence type="ECO:0000259" key="23">
    <source>
        <dbReference type="PROSITE" id="PS50011"/>
    </source>
</evidence>
<keyword evidence="26" id="KW-1185">Reference proteome</keyword>
<evidence type="ECO:0000256" key="6">
    <source>
        <dbReference type="ARBA" id="ARBA00022679"/>
    </source>
</evidence>
<keyword evidence="13 22" id="KW-0472">Membrane</keyword>
<keyword evidence="14" id="KW-0829">Tyrosine-protein kinase</keyword>
<dbReference type="OrthoDB" id="4062651at2759"/>
<dbReference type="GO" id="GO:0030168">
    <property type="term" value="P:platelet activation"/>
    <property type="evidence" value="ECO:0007669"/>
    <property type="project" value="TreeGrafter"/>
</dbReference>
<dbReference type="GO" id="GO:0005886">
    <property type="term" value="C:plasma membrane"/>
    <property type="evidence" value="ECO:0007669"/>
    <property type="project" value="UniProtKB-SubCell"/>
</dbReference>
<dbReference type="SUPFAM" id="SSF48726">
    <property type="entry name" value="Immunoglobulin"/>
    <property type="match status" value="2"/>
</dbReference>
<dbReference type="InterPro" id="IPR036116">
    <property type="entry name" value="FN3_sf"/>
</dbReference>
<dbReference type="PROSITE" id="PS00109">
    <property type="entry name" value="PROTEIN_KINASE_TYR"/>
    <property type="match status" value="1"/>
</dbReference>
<evidence type="ECO:0000256" key="22">
    <source>
        <dbReference type="SAM" id="Phobius"/>
    </source>
</evidence>
<evidence type="ECO:0000256" key="16">
    <source>
        <dbReference type="ARBA" id="ARBA00023170"/>
    </source>
</evidence>
<dbReference type="InterPro" id="IPR050122">
    <property type="entry name" value="RTK"/>
</dbReference>
<comment type="similarity">
    <text evidence="2">Belongs to the protein kinase superfamily. CAMK Ser/Thr protein kinase family.</text>
</comment>
<dbReference type="GO" id="GO:0043235">
    <property type="term" value="C:receptor complex"/>
    <property type="evidence" value="ECO:0007669"/>
    <property type="project" value="TreeGrafter"/>
</dbReference>
<evidence type="ECO:0000256" key="1">
    <source>
        <dbReference type="ARBA" id="ARBA00004251"/>
    </source>
</evidence>
<dbReference type="Gene3D" id="1.10.510.10">
    <property type="entry name" value="Transferase(Phosphotransferase) domain 1"/>
    <property type="match status" value="1"/>
</dbReference>
<feature type="domain" description="Ig-like" evidence="24">
    <location>
        <begin position="37"/>
        <end position="140"/>
    </location>
</feature>
<evidence type="ECO:0000259" key="25">
    <source>
        <dbReference type="PROSITE" id="PS50853"/>
    </source>
</evidence>
<dbReference type="FunFam" id="2.60.40.10:FF:000865">
    <property type="entry name" value="AXL receptor tyrosine kinase"/>
    <property type="match status" value="1"/>
</dbReference>
<keyword evidence="9 20" id="KW-0547">Nucleotide-binding</keyword>
<comment type="subcellular location">
    <subcellularLocation>
        <location evidence="1">Cell membrane</location>
        <topology evidence="1">Single-pass type I membrane protein</topology>
    </subcellularLocation>
</comment>
<dbReference type="CDD" id="cd00063">
    <property type="entry name" value="FN3"/>
    <property type="match status" value="2"/>
</dbReference>
<keyword evidence="10 27" id="KW-0418">Kinase</keyword>
<evidence type="ECO:0000259" key="24">
    <source>
        <dbReference type="PROSITE" id="PS50835"/>
    </source>
</evidence>
<dbReference type="PRINTS" id="PR00109">
    <property type="entry name" value="TYRKINASE"/>
</dbReference>
<dbReference type="InterPro" id="IPR013106">
    <property type="entry name" value="Ig_V-set"/>
</dbReference>
<feature type="compositionally biased region" description="Polar residues" evidence="21">
    <location>
        <begin position="891"/>
        <end position="906"/>
    </location>
</feature>
<dbReference type="Pfam" id="PF00041">
    <property type="entry name" value="fn3"/>
    <property type="match status" value="2"/>
</dbReference>
<dbReference type="GO" id="GO:0007399">
    <property type="term" value="P:nervous system development"/>
    <property type="evidence" value="ECO:0007669"/>
    <property type="project" value="TreeGrafter"/>
</dbReference>
<reference evidence="27" key="1">
    <citation type="submission" date="2025-08" db="UniProtKB">
        <authorList>
            <consortium name="RefSeq"/>
        </authorList>
    </citation>
    <scope>IDENTIFICATION</scope>
</reference>
<dbReference type="FunFam" id="3.30.200.20:FF:000509">
    <property type="entry name" value="Tyrosine-protein kinase receptor UFO"/>
    <property type="match status" value="1"/>
</dbReference>
<feature type="transmembrane region" description="Helical" evidence="22">
    <location>
        <begin position="453"/>
        <end position="475"/>
    </location>
</feature>
<evidence type="ECO:0000256" key="9">
    <source>
        <dbReference type="ARBA" id="ARBA00022741"/>
    </source>
</evidence>
<dbReference type="InterPro" id="IPR011009">
    <property type="entry name" value="Kinase-like_dom_sf"/>
</dbReference>
<dbReference type="InterPro" id="IPR001245">
    <property type="entry name" value="Ser-Thr/Tyr_kinase_cat_dom"/>
</dbReference>
<evidence type="ECO:0000256" key="19">
    <source>
        <dbReference type="ARBA" id="ARBA00051243"/>
    </source>
</evidence>
<evidence type="ECO:0000256" key="18">
    <source>
        <dbReference type="ARBA" id="ARBA00023319"/>
    </source>
</evidence>
<dbReference type="InterPro" id="IPR000719">
    <property type="entry name" value="Prot_kinase_dom"/>
</dbReference>
<sequence>MESGDVKRFFRAAVISGETMKWSCLVFAVIISTFNKPVGAGTLSDLEFERSPATVISSLGKPVIMQCSLRGTGGEEEDPPDVIWLRDGEPLLYADTNQFQVPTGSHSWKIMSTLRIEKVQLPDMGSYRCAVISDSYQTVSDVGNIQLEGLPHFSVEPQHMSVVANVSLSLSCVAHGPPDPVRVIWLQDGAPLNLLTDAVALSPSTLNLTGLNRTSIFSCEAHNRKGVATSGSGTITVLPSPPQNVRAVEVTQTALRLSWQPGFGGDYPMIRCTVQAKHAGASFTAGPDEMIHNQNINIPPASHLIGDLEPHSLYAVRVACHSSQGPSDWSPWVELRTKEGVPENPPVNVTAVLNGTELLMTWEGPPGKMNGKLQGYLVEYGTPTTQQLVVDTVLDTELSINLSVPLSNVTFRVCAYTGAGQGPWTPTQTLTLVSPEMGEFRAPSSPPAFSWHWWYVVMAIAGAVSIAVLMAVYVAKLRRKETRFGEAFEPMMESGELVVRYRARRTYSRRTTEATLNSLGISDELKQKLQDVMVDRHKLTLGKTLGEGEFGSVMEGLLTQEESALKVAVKTMKIAICTRSEMEDFLREAACMKEFDHPNVMRLLGVCLQTVESEGYPSPVVILPYMKHGDLHSYLLYSRLGDCPVYLPSQMLVKFMTDIARGMEYLSSKNFIHRDLAARNCMLNENMNVCVADFGLSKKIYNGDYYRQGRISKMPVKWIAIESLADRVYTTKSDVWSFGVTMWEIATRGQTPYPGVENSEIYDYLRQGNRLKQPPDCLDSIYTLMFSCWLLSPKDRPSFEALRCELEKALDDLPDPQDPDEILYVNMDESSMELGAVGGRDPIGSSSPLCLKGLDSVTTVEVHHPNRYVLCPQHETNRALSDSLESLDMPVSSSTATLPLQSSCQSTPNPTPTPTPTVELLEDRDGSRKMPWQ</sequence>
<dbReference type="InterPro" id="IPR008266">
    <property type="entry name" value="Tyr_kinase_AS"/>
</dbReference>
<evidence type="ECO:0000256" key="4">
    <source>
        <dbReference type="ARBA" id="ARBA00022475"/>
    </source>
</evidence>
<evidence type="ECO:0000256" key="14">
    <source>
        <dbReference type="ARBA" id="ARBA00023137"/>
    </source>
</evidence>
<keyword evidence="12 22" id="KW-1133">Transmembrane helix</keyword>
<dbReference type="Pfam" id="PF07686">
    <property type="entry name" value="V-set"/>
    <property type="match status" value="1"/>
</dbReference>
<feature type="domain" description="Fibronectin type-III" evidence="25">
    <location>
        <begin position="341"/>
        <end position="436"/>
    </location>
</feature>
<dbReference type="EC" id="2.7.10.1" evidence="3"/>
<evidence type="ECO:0000256" key="8">
    <source>
        <dbReference type="ARBA" id="ARBA00022737"/>
    </source>
</evidence>
<dbReference type="Proteomes" id="UP000515145">
    <property type="component" value="Chromosome 13"/>
</dbReference>
<evidence type="ECO:0000256" key="2">
    <source>
        <dbReference type="ARBA" id="ARBA00006692"/>
    </source>
</evidence>
<dbReference type="SMART" id="SM00060">
    <property type="entry name" value="FN3"/>
    <property type="match status" value="2"/>
</dbReference>
<keyword evidence="16 27" id="KW-0675">Receptor</keyword>
<name>A0A6P7JG07_9TELE</name>
<dbReference type="Pfam" id="PF13927">
    <property type="entry name" value="Ig_3"/>
    <property type="match status" value="1"/>
</dbReference>
<dbReference type="GO" id="GO:0005524">
    <property type="term" value="F:ATP binding"/>
    <property type="evidence" value="ECO:0007669"/>
    <property type="project" value="UniProtKB-UniRule"/>
</dbReference>
<dbReference type="GO" id="GO:0007169">
    <property type="term" value="P:cell surface receptor protein tyrosine kinase signaling pathway"/>
    <property type="evidence" value="ECO:0007669"/>
    <property type="project" value="TreeGrafter"/>
</dbReference>
<dbReference type="FunFam" id="1.10.510.10:FF:000089">
    <property type="entry name" value="Tyrosine-protein kinase receptor TYRO3"/>
    <property type="match status" value="1"/>
</dbReference>
<evidence type="ECO:0000256" key="10">
    <source>
        <dbReference type="ARBA" id="ARBA00022777"/>
    </source>
</evidence>
<dbReference type="PROSITE" id="PS50853">
    <property type="entry name" value="FN3"/>
    <property type="match status" value="2"/>
</dbReference>
<dbReference type="PANTHER" id="PTHR24416">
    <property type="entry name" value="TYROSINE-PROTEIN KINASE RECEPTOR"/>
    <property type="match status" value="1"/>
</dbReference>
<dbReference type="GO" id="GO:0001779">
    <property type="term" value="P:natural killer cell differentiation"/>
    <property type="evidence" value="ECO:0007669"/>
    <property type="project" value="TreeGrafter"/>
</dbReference>
<evidence type="ECO:0000313" key="26">
    <source>
        <dbReference type="Proteomes" id="UP000515145"/>
    </source>
</evidence>
<keyword evidence="5" id="KW-0597">Phosphoprotein</keyword>
<evidence type="ECO:0000256" key="20">
    <source>
        <dbReference type="PROSITE-ProRule" id="PRU10141"/>
    </source>
</evidence>
<evidence type="ECO:0000256" key="7">
    <source>
        <dbReference type="ARBA" id="ARBA00022692"/>
    </source>
</evidence>
<accession>A0A6P7JG07</accession>
<evidence type="ECO:0000313" key="27">
    <source>
        <dbReference type="RefSeq" id="XP_028274721.1"/>
    </source>
</evidence>
<dbReference type="Pfam" id="PF07714">
    <property type="entry name" value="PK_Tyr_Ser-Thr"/>
    <property type="match status" value="1"/>
</dbReference>
<evidence type="ECO:0000256" key="17">
    <source>
        <dbReference type="ARBA" id="ARBA00023180"/>
    </source>
</evidence>
<proteinExistence type="inferred from homology"/>
<dbReference type="PANTHER" id="PTHR24416:SF323">
    <property type="entry name" value="TYROSINE-PROTEIN KINASE RECEPTOR UFO"/>
    <property type="match status" value="1"/>
</dbReference>
<feature type="binding site" evidence="20">
    <location>
        <position position="570"/>
    </location>
    <ligand>
        <name>ATP</name>
        <dbReference type="ChEBI" id="CHEBI:30616"/>
    </ligand>
</feature>
<dbReference type="InParanoid" id="A0A6P7JG07"/>
<dbReference type="SMART" id="SM00409">
    <property type="entry name" value="IG"/>
    <property type="match status" value="2"/>
</dbReference>
<dbReference type="CTD" id="558"/>
<dbReference type="AlphaFoldDB" id="A0A6P7JG07"/>
<dbReference type="InterPro" id="IPR036179">
    <property type="entry name" value="Ig-like_dom_sf"/>
</dbReference>
<evidence type="ECO:0000256" key="15">
    <source>
        <dbReference type="ARBA" id="ARBA00023157"/>
    </source>
</evidence>
<dbReference type="GO" id="GO:0051897">
    <property type="term" value="P:positive regulation of phosphatidylinositol 3-kinase/protein kinase B signal transduction"/>
    <property type="evidence" value="ECO:0007669"/>
    <property type="project" value="TreeGrafter"/>
</dbReference>
<keyword evidence="7 22" id="KW-0812">Transmembrane</keyword>
<evidence type="ECO:0000256" key="11">
    <source>
        <dbReference type="ARBA" id="ARBA00022840"/>
    </source>
</evidence>
<dbReference type="SUPFAM" id="SSF49265">
    <property type="entry name" value="Fibronectin type III"/>
    <property type="match status" value="1"/>
</dbReference>
<dbReference type="SUPFAM" id="SSF56112">
    <property type="entry name" value="Protein kinase-like (PK-like)"/>
    <property type="match status" value="1"/>
</dbReference>
<evidence type="ECO:0000256" key="5">
    <source>
        <dbReference type="ARBA" id="ARBA00022553"/>
    </source>
</evidence>
<dbReference type="PROSITE" id="PS00107">
    <property type="entry name" value="PROTEIN_KINASE_ATP"/>
    <property type="match status" value="1"/>
</dbReference>
<gene>
    <name evidence="27" type="primary">axl</name>
</gene>
<organism evidence="26 27">
    <name type="scientific">Parambassis ranga</name>
    <name type="common">Indian glassy fish</name>
    <dbReference type="NCBI Taxonomy" id="210632"/>
    <lineage>
        <taxon>Eukaryota</taxon>
        <taxon>Metazoa</taxon>
        <taxon>Chordata</taxon>
        <taxon>Craniata</taxon>
        <taxon>Vertebrata</taxon>
        <taxon>Euteleostomi</taxon>
        <taxon>Actinopterygii</taxon>
        <taxon>Neopterygii</taxon>
        <taxon>Teleostei</taxon>
        <taxon>Neoteleostei</taxon>
        <taxon>Acanthomorphata</taxon>
        <taxon>Ovalentaria</taxon>
        <taxon>Ambassidae</taxon>
        <taxon>Parambassis</taxon>
    </lineage>
</organism>